<dbReference type="GO" id="GO:0009003">
    <property type="term" value="F:signal peptidase activity"/>
    <property type="evidence" value="ECO:0007669"/>
    <property type="project" value="UniProtKB-EC"/>
</dbReference>
<feature type="transmembrane region" description="Helical" evidence="12">
    <location>
        <begin position="234"/>
        <end position="252"/>
    </location>
</feature>
<keyword evidence="4" id="KW-0378">Hydrolase</keyword>
<dbReference type="InterPro" id="IPR019533">
    <property type="entry name" value="Peptidase_S26"/>
</dbReference>
<dbReference type="EMBL" id="LGHJ01000009">
    <property type="protein sequence ID" value="KPL77621.1"/>
    <property type="molecule type" value="Genomic_DNA"/>
</dbReference>
<keyword evidence="5" id="KW-0256">Endoplasmic reticulum</keyword>
<dbReference type="InterPro" id="IPR001733">
    <property type="entry name" value="Peptidase_S26B"/>
</dbReference>
<evidence type="ECO:0000256" key="7">
    <source>
        <dbReference type="ARBA" id="ARBA00022989"/>
    </source>
</evidence>
<dbReference type="EC" id="3.4.21.89" evidence="11"/>
<feature type="transmembrane region" description="Helical" evidence="12">
    <location>
        <begin position="52"/>
        <end position="74"/>
    </location>
</feature>
<dbReference type="GO" id="GO:0004252">
    <property type="term" value="F:serine-type endopeptidase activity"/>
    <property type="evidence" value="ECO:0007669"/>
    <property type="project" value="UniProtKB-UniRule"/>
</dbReference>
<feature type="domain" description="Peptidase S26" evidence="13">
    <location>
        <begin position="280"/>
        <end position="349"/>
    </location>
</feature>
<feature type="transmembrane region" description="Helical" evidence="12">
    <location>
        <begin position="279"/>
        <end position="299"/>
    </location>
</feature>
<keyword evidence="7 12" id="KW-1133">Transmembrane helix</keyword>
<comment type="function">
    <text evidence="10">Catalytic component of the signal peptidase complex (SPC) which catalyzes the cleavage of N-terminal signal sequences from nascent proteins as they are translocated into the lumen of the endoplasmic reticulum. Specifically cleaves N-terminal signal peptides that contain a hydrophobic alpha-helix (h-region) shorter than 18-20 amino acids.</text>
</comment>
<dbReference type="InterPro" id="IPR036286">
    <property type="entry name" value="LexA/Signal_pep-like_sf"/>
</dbReference>
<evidence type="ECO:0000256" key="8">
    <source>
        <dbReference type="ARBA" id="ARBA00023136"/>
    </source>
</evidence>
<dbReference type="GO" id="GO:0006465">
    <property type="term" value="P:signal peptide processing"/>
    <property type="evidence" value="ECO:0007669"/>
    <property type="project" value="UniProtKB-UniRule"/>
</dbReference>
<evidence type="ECO:0000256" key="4">
    <source>
        <dbReference type="ARBA" id="ARBA00022801"/>
    </source>
</evidence>
<feature type="transmembrane region" description="Helical" evidence="12">
    <location>
        <begin position="193"/>
        <end position="222"/>
    </location>
</feature>
<dbReference type="SUPFAM" id="SSF51306">
    <property type="entry name" value="LexA/Signal peptidase"/>
    <property type="match status" value="1"/>
</dbReference>
<dbReference type="PANTHER" id="PTHR10806:SF6">
    <property type="entry name" value="SIGNAL PEPTIDASE COMPLEX CATALYTIC SUBUNIT SEC11"/>
    <property type="match status" value="1"/>
</dbReference>
<dbReference type="STRING" id="360411.AC812_03650"/>
<comment type="caution">
    <text evidence="14">The sequence shown here is derived from an EMBL/GenBank/DDBJ whole genome shotgun (WGS) entry which is preliminary data.</text>
</comment>
<dbReference type="OrthoDB" id="3178064at2"/>
<evidence type="ECO:0000256" key="6">
    <source>
        <dbReference type="ARBA" id="ARBA00022968"/>
    </source>
</evidence>
<accession>A0A0P6XCZ5</accession>
<dbReference type="AlphaFoldDB" id="A0A0P6XCZ5"/>
<keyword evidence="3 12" id="KW-0812">Transmembrane</keyword>
<dbReference type="PROSITE" id="PS00501">
    <property type="entry name" value="SPASE_I_1"/>
    <property type="match status" value="1"/>
</dbReference>
<gene>
    <name evidence="14" type="ORF">AC812_03650</name>
</gene>
<evidence type="ECO:0000313" key="14">
    <source>
        <dbReference type="EMBL" id="KPL77621.1"/>
    </source>
</evidence>
<keyword evidence="2" id="KW-0645">Protease</keyword>
<feature type="transmembrane region" description="Helical" evidence="12">
    <location>
        <begin position="86"/>
        <end position="107"/>
    </location>
</feature>
<evidence type="ECO:0000256" key="9">
    <source>
        <dbReference type="ARBA" id="ARBA00033305"/>
    </source>
</evidence>
<evidence type="ECO:0000313" key="15">
    <source>
        <dbReference type="Proteomes" id="UP000050514"/>
    </source>
</evidence>
<evidence type="ECO:0000256" key="1">
    <source>
        <dbReference type="ARBA" id="ARBA00004648"/>
    </source>
</evidence>
<dbReference type="GO" id="GO:0016020">
    <property type="term" value="C:membrane"/>
    <property type="evidence" value="ECO:0007669"/>
    <property type="project" value="UniProtKB-UniRule"/>
</dbReference>
<proteinExistence type="predicted"/>
<name>A0A0P6XCZ5_9CHLR</name>
<evidence type="ECO:0000256" key="3">
    <source>
        <dbReference type="ARBA" id="ARBA00022692"/>
    </source>
</evidence>
<evidence type="ECO:0000256" key="11">
    <source>
        <dbReference type="NCBIfam" id="TIGR02228"/>
    </source>
</evidence>
<sequence>MITKRLSLPRWFSFSALPRLSAGWGWGVFLAGLGTAYLLVHVLAPRLPAEWNVYLVTPLAWLALAGQVWGLSRLGWVNWAAPARRLLITAALIGLLQTAAFVMAGVLTRFGYSPYAHRLVAVIGNLWYLAAGLYGVEFARAGLVHRLAGKSPLLAVGVGGLLSLALLIPPGVWGSLRTPQQVLALAGGRLLPLLAEGLLAALLVWLGGPLPAMAYRAVWLLFEWLSPILPDLNWLLTAFIGTLVPLFGFFYLQNSLPAEATAGQEDQKPAAQSASLNSWWWLAVVALIGFWFNAGLFGVRPYVVSGFSMKPTFVAGDVVIITRIDPAEVQVGDVIQFRRANSYIVHRVVEIQEENGRRVFITQGDNNNVRDEPVPQEIVEGKVIRYIPQVGWPIIGLKKVIQWIF</sequence>
<evidence type="ECO:0000256" key="10">
    <source>
        <dbReference type="ARBA" id="ARBA00045533"/>
    </source>
</evidence>
<reference evidence="14 15" key="1">
    <citation type="submission" date="2015-07" db="EMBL/GenBank/DDBJ databases">
        <title>Draft genome of Bellilinea caldifistulae DSM 17877.</title>
        <authorList>
            <person name="Hemp J."/>
            <person name="Ward L.M."/>
            <person name="Pace L.A."/>
            <person name="Fischer W.W."/>
        </authorList>
    </citation>
    <scope>NUCLEOTIDE SEQUENCE [LARGE SCALE GENOMIC DNA]</scope>
    <source>
        <strain evidence="14 15">GOMI-1</strain>
    </source>
</reference>
<feature type="transmembrane region" description="Helical" evidence="12">
    <location>
        <begin position="119"/>
        <end position="139"/>
    </location>
</feature>
<feature type="transmembrane region" description="Helical" evidence="12">
    <location>
        <begin position="151"/>
        <end position="173"/>
    </location>
</feature>
<dbReference type="InterPro" id="IPR019756">
    <property type="entry name" value="Pept_S26A_signal_pept_1_Ser-AS"/>
</dbReference>
<dbReference type="Gene3D" id="2.10.109.10">
    <property type="entry name" value="Umud Fragment, subunit A"/>
    <property type="match status" value="1"/>
</dbReference>
<dbReference type="CDD" id="cd06530">
    <property type="entry name" value="S26_SPase_I"/>
    <property type="match status" value="1"/>
</dbReference>
<protein>
    <recommendedName>
        <fullName evidence="9 11">Signal peptidase I</fullName>
        <ecNumber evidence="11">3.4.21.89</ecNumber>
    </recommendedName>
</protein>
<dbReference type="Proteomes" id="UP000050514">
    <property type="component" value="Unassembled WGS sequence"/>
</dbReference>
<keyword evidence="8 12" id="KW-0472">Membrane</keyword>
<comment type="subcellular location">
    <subcellularLocation>
        <location evidence="1">Endoplasmic reticulum membrane</location>
        <topology evidence="1">Single-pass type II membrane protein</topology>
    </subcellularLocation>
</comment>
<evidence type="ECO:0000256" key="12">
    <source>
        <dbReference type="SAM" id="Phobius"/>
    </source>
</evidence>
<feature type="transmembrane region" description="Helical" evidence="12">
    <location>
        <begin position="21"/>
        <end position="40"/>
    </location>
</feature>
<evidence type="ECO:0000259" key="13">
    <source>
        <dbReference type="Pfam" id="PF10502"/>
    </source>
</evidence>
<organism evidence="14 15">
    <name type="scientific">Bellilinea caldifistulae</name>
    <dbReference type="NCBI Taxonomy" id="360411"/>
    <lineage>
        <taxon>Bacteria</taxon>
        <taxon>Bacillati</taxon>
        <taxon>Chloroflexota</taxon>
        <taxon>Anaerolineae</taxon>
        <taxon>Anaerolineales</taxon>
        <taxon>Anaerolineaceae</taxon>
        <taxon>Bellilinea</taxon>
    </lineage>
</organism>
<dbReference type="PANTHER" id="PTHR10806">
    <property type="entry name" value="SIGNAL PEPTIDASE COMPLEX CATALYTIC SUBUNIT SEC11"/>
    <property type="match status" value="1"/>
</dbReference>
<evidence type="ECO:0000256" key="2">
    <source>
        <dbReference type="ARBA" id="ARBA00022670"/>
    </source>
</evidence>
<dbReference type="RefSeq" id="WP_061913539.1">
    <property type="nucleotide sequence ID" value="NZ_DF967971.1"/>
</dbReference>
<dbReference type="NCBIfam" id="TIGR02228">
    <property type="entry name" value="sigpep_I_arch"/>
    <property type="match status" value="1"/>
</dbReference>
<dbReference type="Pfam" id="PF10502">
    <property type="entry name" value="Peptidase_S26"/>
    <property type="match status" value="1"/>
</dbReference>
<keyword evidence="15" id="KW-1185">Reference proteome</keyword>
<keyword evidence="6" id="KW-0735">Signal-anchor</keyword>
<evidence type="ECO:0000256" key="5">
    <source>
        <dbReference type="ARBA" id="ARBA00022824"/>
    </source>
</evidence>